<sequence length="64" mass="7035">MDDLASPVTGTYSDAPREPLITLIEARDVVRLLLHFAETHGHDSDEERDAYALATDLAGRLPSE</sequence>
<protein>
    <submittedName>
        <fullName evidence="1">Uncharacterized protein</fullName>
    </submittedName>
</protein>
<dbReference type="EMBL" id="BMUU01000015">
    <property type="protein sequence ID" value="GGY61682.1"/>
    <property type="molecule type" value="Genomic_DNA"/>
</dbReference>
<evidence type="ECO:0000313" key="2">
    <source>
        <dbReference type="Proteomes" id="UP000600946"/>
    </source>
</evidence>
<keyword evidence="2" id="KW-1185">Reference proteome</keyword>
<reference evidence="2" key="1">
    <citation type="journal article" date="2019" name="Int. J. Syst. Evol. Microbiol.">
        <title>The Global Catalogue of Microorganisms (GCM) 10K type strain sequencing project: providing services to taxonomists for standard genome sequencing and annotation.</title>
        <authorList>
            <consortium name="The Broad Institute Genomics Platform"/>
            <consortium name="The Broad Institute Genome Sequencing Center for Infectious Disease"/>
            <person name="Wu L."/>
            <person name="Ma J."/>
        </authorList>
    </citation>
    <scope>NUCLEOTIDE SEQUENCE [LARGE SCALE GENOMIC DNA]</scope>
    <source>
        <strain evidence="2">JCM 4594</strain>
    </source>
</reference>
<accession>A0ABQ3AMZ9</accession>
<evidence type="ECO:0000313" key="1">
    <source>
        <dbReference type="EMBL" id="GGY61682.1"/>
    </source>
</evidence>
<organism evidence="1 2">
    <name type="scientific">Streptomyces xanthochromogenes</name>
    <dbReference type="NCBI Taxonomy" id="67384"/>
    <lineage>
        <taxon>Bacteria</taxon>
        <taxon>Bacillati</taxon>
        <taxon>Actinomycetota</taxon>
        <taxon>Actinomycetes</taxon>
        <taxon>Kitasatosporales</taxon>
        <taxon>Streptomycetaceae</taxon>
        <taxon>Streptomyces</taxon>
    </lineage>
</organism>
<dbReference type="GeneID" id="96294445"/>
<dbReference type="Proteomes" id="UP000600946">
    <property type="component" value="Unassembled WGS sequence"/>
</dbReference>
<proteinExistence type="predicted"/>
<comment type="caution">
    <text evidence="1">The sequence shown here is derived from an EMBL/GenBank/DDBJ whole genome shotgun (WGS) entry which is preliminary data.</text>
</comment>
<name>A0ABQ3AMZ9_9ACTN</name>
<dbReference type="RefSeq" id="WP_190029001.1">
    <property type="nucleotide sequence ID" value="NZ_BMUU01000015.1"/>
</dbReference>
<gene>
    <name evidence="1" type="ORF">GCM10010326_65650</name>
</gene>